<sequence length="411" mass="44583">MADPARRMRLFATALLLLMAALFLAARQLEAYHTGWGFLRAFAEAAMVGGLADWFAVTALFRHPLGLPIPHTAIIPENKDRIADSMAAFLKANFLTPPVVARRLRGLNAANAAGQYLANPRPGESRLGAGAASLIADVLESLDQEKLGGMAKAALRSRIERLALAPLLGNLLTAMIAEGRHMPLIEALIRRSAEALEANEDLVRRIIHDKANTIMRWTGLDERLANGILDGLYKLLAETVVIEDHPLRLKIEESLGALAEALVHDPEMHARVEAMKRDVLANPAFAAWLDGLWERGRAQLLRAVRSGGSGTTEGGDRIGASLAELGRALQHDARLQVLVNRFARRTLVGISTRYGGEIVRLVSETVRRWDARTVTARIEGAVGRDLQFIRINGTLVGGLVGVAIHAVDVAL</sequence>
<feature type="transmembrane region" description="Helical" evidence="1">
    <location>
        <begin position="41"/>
        <end position="61"/>
    </location>
</feature>
<gene>
    <name evidence="2" type="ORF">NSE01_20450</name>
</gene>
<accession>A0A512AKK2</accession>
<protein>
    <recommendedName>
        <fullName evidence="4">DUF445 domain-containing protein</fullName>
    </recommendedName>
</protein>
<comment type="caution">
    <text evidence="2">The sequence shown here is derived from an EMBL/GenBank/DDBJ whole genome shotgun (WGS) entry which is preliminary data.</text>
</comment>
<keyword evidence="3" id="KW-1185">Reference proteome</keyword>
<dbReference type="PANTHER" id="PTHR38442">
    <property type="entry name" value="INNER MEMBRANE PROTEIN-RELATED"/>
    <property type="match status" value="1"/>
</dbReference>
<keyword evidence="1" id="KW-0472">Membrane</keyword>
<proteinExistence type="predicted"/>
<dbReference type="Proteomes" id="UP000321464">
    <property type="component" value="Unassembled WGS sequence"/>
</dbReference>
<dbReference type="GO" id="GO:0005886">
    <property type="term" value="C:plasma membrane"/>
    <property type="evidence" value="ECO:0007669"/>
    <property type="project" value="TreeGrafter"/>
</dbReference>
<reference evidence="2 3" key="1">
    <citation type="submission" date="2019-07" db="EMBL/GenBank/DDBJ databases">
        <title>Whole genome shotgun sequence of Novosphingobium sediminis NBRC 106119.</title>
        <authorList>
            <person name="Hosoyama A."/>
            <person name="Uohara A."/>
            <person name="Ohji S."/>
            <person name="Ichikawa N."/>
        </authorList>
    </citation>
    <scope>NUCLEOTIDE SEQUENCE [LARGE SCALE GENOMIC DNA]</scope>
    <source>
        <strain evidence="2 3">NBRC 106119</strain>
    </source>
</reference>
<dbReference type="Pfam" id="PF04286">
    <property type="entry name" value="DUF445"/>
    <property type="match status" value="1"/>
</dbReference>
<keyword evidence="1" id="KW-0812">Transmembrane</keyword>
<name>A0A512AKK2_9SPHN</name>
<evidence type="ECO:0000256" key="1">
    <source>
        <dbReference type="SAM" id="Phobius"/>
    </source>
</evidence>
<dbReference type="InterPro" id="IPR007383">
    <property type="entry name" value="DUF445"/>
</dbReference>
<evidence type="ECO:0008006" key="4">
    <source>
        <dbReference type="Google" id="ProtNLM"/>
    </source>
</evidence>
<evidence type="ECO:0000313" key="3">
    <source>
        <dbReference type="Proteomes" id="UP000321464"/>
    </source>
</evidence>
<dbReference type="AlphaFoldDB" id="A0A512AKK2"/>
<evidence type="ECO:0000313" key="2">
    <source>
        <dbReference type="EMBL" id="GEO00213.1"/>
    </source>
</evidence>
<dbReference type="EMBL" id="BJYR01000013">
    <property type="protein sequence ID" value="GEO00213.1"/>
    <property type="molecule type" value="Genomic_DNA"/>
</dbReference>
<organism evidence="2 3">
    <name type="scientific">Novosphingobium sediminis</name>
    <dbReference type="NCBI Taxonomy" id="707214"/>
    <lineage>
        <taxon>Bacteria</taxon>
        <taxon>Pseudomonadati</taxon>
        <taxon>Pseudomonadota</taxon>
        <taxon>Alphaproteobacteria</taxon>
        <taxon>Sphingomonadales</taxon>
        <taxon>Sphingomonadaceae</taxon>
        <taxon>Novosphingobium</taxon>
    </lineage>
</organism>
<keyword evidence="1" id="KW-1133">Transmembrane helix</keyword>
<dbReference type="PANTHER" id="PTHR38442:SF1">
    <property type="entry name" value="INNER MEMBRANE PROTEIN"/>
    <property type="match status" value="1"/>
</dbReference>